<dbReference type="Gene3D" id="3.60.10.10">
    <property type="entry name" value="Endonuclease/exonuclease/phosphatase"/>
    <property type="match status" value="1"/>
</dbReference>
<feature type="signal peptide" evidence="2">
    <location>
        <begin position="1"/>
        <end position="23"/>
    </location>
</feature>
<protein>
    <submittedName>
        <fullName evidence="4">Putative RNA-directed DNA polymerase from transposon X-element</fullName>
    </submittedName>
</protein>
<dbReference type="InterPro" id="IPR005135">
    <property type="entry name" value="Endo/exonuclease/phosphatase"/>
</dbReference>
<evidence type="ECO:0000313" key="4">
    <source>
        <dbReference type="EMBL" id="KAF0295997.1"/>
    </source>
</evidence>
<evidence type="ECO:0000313" key="5">
    <source>
        <dbReference type="Proteomes" id="UP000440578"/>
    </source>
</evidence>
<feature type="chain" id="PRO_5025668547" evidence="2">
    <location>
        <begin position="24"/>
        <end position="752"/>
    </location>
</feature>
<keyword evidence="2" id="KW-0732">Signal</keyword>
<keyword evidence="4" id="KW-0548">Nucleotidyltransferase</keyword>
<dbReference type="InterPro" id="IPR036691">
    <property type="entry name" value="Endo/exonu/phosph_ase_sf"/>
</dbReference>
<dbReference type="Pfam" id="PF03372">
    <property type="entry name" value="Exo_endo_phos"/>
    <property type="match status" value="1"/>
</dbReference>
<dbReference type="SUPFAM" id="SSF56672">
    <property type="entry name" value="DNA/RNA polymerases"/>
    <property type="match status" value="1"/>
</dbReference>
<dbReference type="PROSITE" id="PS50878">
    <property type="entry name" value="RT_POL"/>
    <property type="match status" value="1"/>
</dbReference>
<dbReference type="EMBL" id="VIIS01001586">
    <property type="protein sequence ID" value="KAF0295997.1"/>
    <property type="molecule type" value="Genomic_DNA"/>
</dbReference>
<feature type="domain" description="Reverse transcriptase" evidence="3">
    <location>
        <begin position="574"/>
        <end position="752"/>
    </location>
</feature>
<dbReference type="InterPro" id="IPR043502">
    <property type="entry name" value="DNA/RNA_pol_sf"/>
</dbReference>
<gene>
    <name evidence="4" type="ORF">FJT64_006525</name>
</gene>
<dbReference type="Pfam" id="PF00078">
    <property type="entry name" value="RVT_1"/>
    <property type="match status" value="1"/>
</dbReference>
<dbReference type="GO" id="GO:0003964">
    <property type="term" value="F:RNA-directed DNA polymerase activity"/>
    <property type="evidence" value="ECO:0007669"/>
    <property type="project" value="UniProtKB-KW"/>
</dbReference>
<evidence type="ECO:0000256" key="2">
    <source>
        <dbReference type="SAM" id="SignalP"/>
    </source>
</evidence>
<proteinExistence type="predicted"/>
<dbReference type="PANTHER" id="PTHR47510:SF3">
    <property type="entry name" value="ENDO_EXONUCLEASE_PHOSPHATASE DOMAIN-CONTAINING PROTEIN"/>
    <property type="match status" value="1"/>
</dbReference>
<reference evidence="4 5" key="1">
    <citation type="submission" date="2019-07" db="EMBL/GenBank/DDBJ databases">
        <title>Draft genome assembly of a fouling barnacle, Amphibalanus amphitrite (Darwin, 1854): The first reference genome for Thecostraca.</title>
        <authorList>
            <person name="Kim W."/>
        </authorList>
    </citation>
    <scope>NUCLEOTIDE SEQUENCE [LARGE SCALE GENOMIC DNA]</scope>
    <source>
        <strain evidence="4">SNU_AA5</strain>
        <tissue evidence="4">Soma without cirri and trophi</tissue>
    </source>
</reference>
<organism evidence="4 5">
    <name type="scientific">Amphibalanus amphitrite</name>
    <name type="common">Striped barnacle</name>
    <name type="synonym">Balanus amphitrite</name>
    <dbReference type="NCBI Taxonomy" id="1232801"/>
    <lineage>
        <taxon>Eukaryota</taxon>
        <taxon>Metazoa</taxon>
        <taxon>Ecdysozoa</taxon>
        <taxon>Arthropoda</taxon>
        <taxon>Crustacea</taxon>
        <taxon>Multicrustacea</taxon>
        <taxon>Cirripedia</taxon>
        <taxon>Thoracica</taxon>
        <taxon>Thoracicalcarea</taxon>
        <taxon>Balanomorpha</taxon>
        <taxon>Balanoidea</taxon>
        <taxon>Balanidae</taxon>
        <taxon>Amphibalaninae</taxon>
        <taxon>Amphibalanus</taxon>
    </lineage>
</organism>
<keyword evidence="4" id="KW-0695">RNA-directed DNA polymerase</keyword>
<dbReference type="OrthoDB" id="445826at2759"/>
<dbReference type="Proteomes" id="UP000440578">
    <property type="component" value="Unassembled WGS sequence"/>
</dbReference>
<accession>A0A6A4VHU0</accession>
<evidence type="ECO:0000259" key="3">
    <source>
        <dbReference type="PROSITE" id="PS50878"/>
    </source>
</evidence>
<feature type="compositionally biased region" description="Low complexity" evidence="1">
    <location>
        <begin position="42"/>
        <end position="55"/>
    </location>
</feature>
<dbReference type="AlphaFoldDB" id="A0A6A4VHU0"/>
<keyword evidence="5" id="KW-1185">Reference proteome</keyword>
<name>A0A6A4VHU0_AMPAM</name>
<keyword evidence="4" id="KW-0808">Transferase</keyword>
<dbReference type="PANTHER" id="PTHR47510">
    <property type="entry name" value="REVERSE TRANSCRIPTASE DOMAIN-CONTAINING PROTEIN"/>
    <property type="match status" value="1"/>
</dbReference>
<dbReference type="SUPFAM" id="SSF56219">
    <property type="entry name" value="DNase I-like"/>
    <property type="match status" value="1"/>
</dbReference>
<dbReference type="InterPro" id="IPR000477">
    <property type="entry name" value="RT_dom"/>
</dbReference>
<comment type="caution">
    <text evidence="4">The sequence shown here is derived from an EMBL/GenBank/DDBJ whole genome shotgun (WGS) entry which is preliminary data.</text>
</comment>
<sequence>MFDLVFAVSLLLNTLQLLRVAPPAPNPWRAHRGPPAPSDGRPAALPPTAGLAAQPRAIPGLGHVTDLSHGQQPAGGSRGAPRRRGRRGGVQWRRHGDIRDKHLIIGQLNVQSLLPKLPDIRADIDERFSFDVFILSETWLKPNTPDRLVNVAGYKIVRQDRLCRGRLASGHGGVAICVRETFETDRLPTPVTGIPNSNLEIVWAAIRVNKNRRCIVGAAYRVPKNTVQQVAADLEDLEAQLQHIIATHPGLTIIIGGDLNCCLLKTGSNTPGERLSALLTQHGLQSCNTRLPTYRPAGSLLDILATNRGDLVTRAGVTRCHYGGPHDITRLALRVTGIKRPTGTVSQRRCLARVDKTDFDQQLLNADWTPVYRSAGPELKWSAFVQTFKPLLDAVAPVRRVLVRPPGAPPASENTRHLLARRRTALSAGHRQEYKKLNRQSRAAIRADCRRHLQEQLTNRGPSSMWRVLRPTIGSNKSSSPISGITADALNDYYVSIAPDLAAAVPAPAGPVDVRLPRVCADGLRVQPISMETLWAIVQGLKPSGAECSDGLSVNMIKDFFHGLGHIVLDVVNASLETGRVPASWKHAIITPIPKGKFTASDPSRTRPISILPAITKIAERAVQLQLTEYLERHHLLSETQHGYRKRHSCETALHVVSDDVLRAMDSSEIAMVDLSKCFDMVPHDFLIDKLSVYGIDPFWLDDYLRGHTQQVQVRTYGGSVRLRTESLERLEQQAGGLQSAQRAVDNAYSFV</sequence>
<feature type="region of interest" description="Disordered" evidence="1">
    <location>
        <begin position="23"/>
        <end position="90"/>
    </location>
</feature>
<evidence type="ECO:0000256" key="1">
    <source>
        <dbReference type="SAM" id="MobiDB-lite"/>
    </source>
</evidence>